<reference evidence="1 2" key="1">
    <citation type="submission" date="2019-05" db="EMBL/GenBank/DDBJ databases">
        <title>Emergence of the Ug99 lineage of the wheat stem rust pathogen through somatic hybridization.</title>
        <authorList>
            <person name="Li F."/>
            <person name="Upadhyaya N.M."/>
            <person name="Sperschneider J."/>
            <person name="Matny O."/>
            <person name="Nguyen-Phuc H."/>
            <person name="Mago R."/>
            <person name="Raley C."/>
            <person name="Miller M.E."/>
            <person name="Silverstein K.A.T."/>
            <person name="Henningsen E."/>
            <person name="Hirsch C.D."/>
            <person name="Visser B."/>
            <person name="Pretorius Z.A."/>
            <person name="Steffenson B.J."/>
            <person name="Schwessinger B."/>
            <person name="Dodds P.N."/>
            <person name="Figueroa M."/>
        </authorList>
    </citation>
    <scope>NUCLEOTIDE SEQUENCE [LARGE SCALE GENOMIC DNA]</scope>
    <source>
        <strain evidence="1">21-0</strain>
    </source>
</reference>
<evidence type="ECO:0000313" key="2">
    <source>
        <dbReference type="Proteomes" id="UP000324748"/>
    </source>
</evidence>
<protein>
    <submittedName>
        <fullName evidence="1">Uncharacterized protein</fullName>
    </submittedName>
</protein>
<name>A0A5B0PLV1_PUCGR</name>
<accession>A0A5B0PLV1</accession>
<comment type="caution">
    <text evidence="1">The sequence shown here is derived from an EMBL/GenBank/DDBJ whole genome shotgun (WGS) entry which is preliminary data.</text>
</comment>
<dbReference type="Proteomes" id="UP000324748">
    <property type="component" value="Unassembled WGS sequence"/>
</dbReference>
<keyword evidence="2" id="KW-1185">Reference proteome</keyword>
<gene>
    <name evidence="1" type="ORF">PGT21_026171</name>
</gene>
<dbReference type="AlphaFoldDB" id="A0A5B0PLV1"/>
<dbReference type="EMBL" id="VSWC01000053">
    <property type="protein sequence ID" value="KAA1101620.1"/>
    <property type="molecule type" value="Genomic_DNA"/>
</dbReference>
<proteinExistence type="predicted"/>
<sequence>MVRVAAVCFGAAAADATGATKTGEVPAVEARPVGQLRFGLRSAQDSLGSYTTGR</sequence>
<evidence type="ECO:0000313" key="1">
    <source>
        <dbReference type="EMBL" id="KAA1101620.1"/>
    </source>
</evidence>
<organism evidence="1 2">
    <name type="scientific">Puccinia graminis f. sp. tritici</name>
    <dbReference type="NCBI Taxonomy" id="56615"/>
    <lineage>
        <taxon>Eukaryota</taxon>
        <taxon>Fungi</taxon>
        <taxon>Dikarya</taxon>
        <taxon>Basidiomycota</taxon>
        <taxon>Pucciniomycotina</taxon>
        <taxon>Pucciniomycetes</taxon>
        <taxon>Pucciniales</taxon>
        <taxon>Pucciniaceae</taxon>
        <taxon>Puccinia</taxon>
    </lineage>
</organism>